<dbReference type="InterPro" id="IPR006143">
    <property type="entry name" value="RND_pump_MFP"/>
</dbReference>
<dbReference type="OrthoDB" id="9806939at2"/>
<dbReference type="STRING" id="578942.SAMN05216289_13823"/>
<evidence type="ECO:0000256" key="1">
    <source>
        <dbReference type="ARBA" id="ARBA00009477"/>
    </source>
</evidence>
<evidence type="ECO:0000313" key="9">
    <source>
        <dbReference type="Proteomes" id="UP000198575"/>
    </source>
</evidence>
<evidence type="ECO:0000259" key="5">
    <source>
        <dbReference type="Pfam" id="PF25954"/>
    </source>
</evidence>
<dbReference type="InterPro" id="IPR058649">
    <property type="entry name" value="CzcB_C"/>
</dbReference>
<dbReference type="Pfam" id="PF25975">
    <property type="entry name" value="CzcB_C"/>
    <property type="match status" value="1"/>
</dbReference>
<sequence length="394" mass="40858">MTTLKHANRQFILAALALAAVSALAACTRSAEPVTASAKAGSGHAQDDPEREGHGEHEVAGGNVIVMDAAGREAAGIRLAVVQPSALGEQLRAPGEVLDNAYGTTLITPRVEALVVRRHARLGDDVAAGAALVTLASVAVSDAQAELRIAEQEWKRVSALGREAVSGRRIAEARVTYERAQAKARAYGLPGTAPGSVDGEFTLTAPHAGRITEDDFAIGERIEPGRTLFRLVDESVVWVDATLPSAIAARVGPGSAASVVIGDQRLAGTVAHRGHHTSETTRNAVVRIEVPNEGDRLHGGDFVDVYLDAAGQAGAGGSLAVPTAALVQMAGETVVFRRVAEDRFEPVPVRTGAVIGDTTVIEEGIRPGDTVVVDGAFALKAQVLKSQLGEGHAH</sequence>
<dbReference type="GO" id="GO:0022857">
    <property type="term" value="F:transmembrane transporter activity"/>
    <property type="evidence" value="ECO:0007669"/>
    <property type="project" value="InterPro"/>
</dbReference>
<dbReference type="GO" id="GO:0015679">
    <property type="term" value="P:plasma membrane copper ion transport"/>
    <property type="evidence" value="ECO:0007669"/>
    <property type="project" value="TreeGrafter"/>
</dbReference>
<dbReference type="PROSITE" id="PS51257">
    <property type="entry name" value="PROKAR_LIPOPROTEIN"/>
    <property type="match status" value="1"/>
</dbReference>
<dbReference type="Gene3D" id="1.10.287.470">
    <property type="entry name" value="Helix hairpin bin"/>
    <property type="match status" value="1"/>
</dbReference>
<protein>
    <submittedName>
        <fullName evidence="8">Membrane fusion protein, cobalt-zinc-cadmium efflux system</fullName>
    </submittedName>
</protein>
<dbReference type="GO" id="GO:0016020">
    <property type="term" value="C:membrane"/>
    <property type="evidence" value="ECO:0007669"/>
    <property type="project" value="InterPro"/>
</dbReference>
<evidence type="ECO:0000256" key="3">
    <source>
        <dbReference type="SAM" id="MobiDB-lite"/>
    </source>
</evidence>
<organism evidence="8 9">
    <name type="scientific">Dokdonella immobilis</name>
    <dbReference type="NCBI Taxonomy" id="578942"/>
    <lineage>
        <taxon>Bacteria</taxon>
        <taxon>Pseudomonadati</taxon>
        <taxon>Pseudomonadota</taxon>
        <taxon>Gammaproteobacteria</taxon>
        <taxon>Lysobacterales</taxon>
        <taxon>Rhodanobacteraceae</taxon>
        <taxon>Dokdonella</taxon>
    </lineage>
</organism>
<evidence type="ECO:0000256" key="2">
    <source>
        <dbReference type="ARBA" id="ARBA00022448"/>
    </source>
</evidence>
<dbReference type="Proteomes" id="UP000198575">
    <property type="component" value="Unassembled WGS sequence"/>
</dbReference>
<feature type="domain" description="CzcB-like C-terminal circularly permuted SH3-like" evidence="7">
    <location>
        <begin position="319"/>
        <end position="380"/>
    </location>
</feature>
<dbReference type="RefSeq" id="WP_092410476.1">
    <property type="nucleotide sequence ID" value="NZ_FOVF01000038.1"/>
</dbReference>
<dbReference type="PANTHER" id="PTHR30097">
    <property type="entry name" value="CATION EFFLUX SYSTEM PROTEIN CUSB"/>
    <property type="match status" value="1"/>
</dbReference>
<dbReference type="InterPro" id="IPR058792">
    <property type="entry name" value="Beta-barrel_RND_2"/>
</dbReference>
<evidence type="ECO:0000259" key="7">
    <source>
        <dbReference type="Pfam" id="PF25975"/>
    </source>
</evidence>
<feature type="domain" description="CusB-like beta-barrel" evidence="5">
    <location>
        <begin position="237"/>
        <end position="309"/>
    </location>
</feature>
<keyword evidence="9" id="KW-1185">Reference proteome</keyword>
<evidence type="ECO:0000256" key="4">
    <source>
        <dbReference type="SAM" id="SignalP"/>
    </source>
</evidence>
<dbReference type="Gene3D" id="2.40.30.170">
    <property type="match status" value="1"/>
</dbReference>
<dbReference type="InterPro" id="IPR058647">
    <property type="entry name" value="BSH_CzcB-like"/>
</dbReference>
<evidence type="ECO:0000313" key="8">
    <source>
        <dbReference type="EMBL" id="SFN62181.1"/>
    </source>
</evidence>
<name>A0A1I5AI77_9GAMM</name>
<feature type="compositionally biased region" description="Basic and acidic residues" evidence="3">
    <location>
        <begin position="45"/>
        <end position="56"/>
    </location>
</feature>
<dbReference type="PANTHER" id="PTHR30097:SF4">
    <property type="entry name" value="SLR6042 PROTEIN"/>
    <property type="match status" value="1"/>
</dbReference>
<accession>A0A1I5AI77</accession>
<gene>
    <name evidence="8" type="ORF">SAMN05216289_13823</name>
</gene>
<comment type="similarity">
    <text evidence="1">Belongs to the membrane fusion protein (MFP) (TC 8.A.1) family.</text>
</comment>
<evidence type="ECO:0000259" key="6">
    <source>
        <dbReference type="Pfam" id="PF25973"/>
    </source>
</evidence>
<dbReference type="PROSITE" id="PS51318">
    <property type="entry name" value="TAT"/>
    <property type="match status" value="1"/>
</dbReference>
<dbReference type="AlphaFoldDB" id="A0A1I5AI77"/>
<dbReference type="GO" id="GO:0060003">
    <property type="term" value="P:copper ion export"/>
    <property type="evidence" value="ECO:0007669"/>
    <property type="project" value="TreeGrafter"/>
</dbReference>
<dbReference type="Gene3D" id="2.40.420.20">
    <property type="match status" value="1"/>
</dbReference>
<dbReference type="Gene3D" id="2.40.50.100">
    <property type="match status" value="1"/>
</dbReference>
<dbReference type="InterPro" id="IPR006311">
    <property type="entry name" value="TAT_signal"/>
</dbReference>
<dbReference type="SUPFAM" id="SSF111369">
    <property type="entry name" value="HlyD-like secretion proteins"/>
    <property type="match status" value="1"/>
</dbReference>
<dbReference type="NCBIfam" id="TIGR01730">
    <property type="entry name" value="RND_mfp"/>
    <property type="match status" value="1"/>
</dbReference>
<dbReference type="EMBL" id="FOVF01000038">
    <property type="protein sequence ID" value="SFN62181.1"/>
    <property type="molecule type" value="Genomic_DNA"/>
</dbReference>
<dbReference type="Pfam" id="PF25954">
    <property type="entry name" value="Beta-barrel_RND_2"/>
    <property type="match status" value="1"/>
</dbReference>
<keyword evidence="2" id="KW-0813">Transport</keyword>
<feature type="domain" description="CzcB-like barrel-sandwich hybrid" evidence="6">
    <location>
        <begin position="105"/>
        <end position="233"/>
    </location>
</feature>
<dbReference type="InterPro" id="IPR051909">
    <property type="entry name" value="MFP_Cation_Efflux"/>
</dbReference>
<dbReference type="GO" id="GO:0030313">
    <property type="term" value="C:cell envelope"/>
    <property type="evidence" value="ECO:0007669"/>
    <property type="project" value="TreeGrafter"/>
</dbReference>
<feature type="signal peptide" evidence="4">
    <location>
        <begin position="1"/>
        <end position="25"/>
    </location>
</feature>
<feature type="chain" id="PRO_5011499128" evidence="4">
    <location>
        <begin position="26"/>
        <end position="394"/>
    </location>
</feature>
<dbReference type="Pfam" id="PF25973">
    <property type="entry name" value="BSH_CzcB"/>
    <property type="match status" value="1"/>
</dbReference>
<keyword evidence="4" id="KW-0732">Signal</keyword>
<reference evidence="8 9" key="1">
    <citation type="submission" date="2016-10" db="EMBL/GenBank/DDBJ databases">
        <authorList>
            <person name="de Groot N.N."/>
        </authorList>
    </citation>
    <scope>NUCLEOTIDE SEQUENCE [LARGE SCALE GENOMIC DNA]</scope>
    <source>
        <strain evidence="8 9">CGMCC 1.7659</strain>
    </source>
</reference>
<feature type="region of interest" description="Disordered" evidence="3">
    <location>
        <begin position="35"/>
        <end position="56"/>
    </location>
</feature>
<proteinExistence type="inferred from homology"/>